<dbReference type="Proteomes" id="UP001205105">
    <property type="component" value="Unassembled WGS sequence"/>
</dbReference>
<dbReference type="InterPro" id="IPR011333">
    <property type="entry name" value="SKP1/BTB/POZ_sf"/>
</dbReference>
<evidence type="ECO:0008006" key="3">
    <source>
        <dbReference type="Google" id="ProtNLM"/>
    </source>
</evidence>
<evidence type="ECO:0000313" key="1">
    <source>
        <dbReference type="EMBL" id="KAI7842076.1"/>
    </source>
</evidence>
<comment type="caution">
    <text evidence="1">The sequence shown here is derived from an EMBL/GenBank/DDBJ whole genome shotgun (WGS) entry which is preliminary data.</text>
</comment>
<dbReference type="AlphaFoldDB" id="A0AAD5H318"/>
<reference evidence="1" key="1">
    <citation type="submission" date="2020-11" db="EMBL/GenBank/DDBJ databases">
        <title>Chlorella ohadii genome sequencing and assembly.</title>
        <authorList>
            <person name="Murik O."/>
            <person name="Treves H."/>
            <person name="Kedem I."/>
            <person name="Shotland Y."/>
            <person name="Kaplan A."/>
        </authorList>
    </citation>
    <scope>NUCLEOTIDE SEQUENCE</scope>
    <source>
        <strain evidence="1">1</strain>
    </source>
</reference>
<evidence type="ECO:0000313" key="2">
    <source>
        <dbReference type="Proteomes" id="UP001205105"/>
    </source>
</evidence>
<dbReference type="EMBL" id="JADXDR010000056">
    <property type="protein sequence ID" value="KAI7842076.1"/>
    <property type="molecule type" value="Genomic_DNA"/>
</dbReference>
<protein>
    <recommendedName>
        <fullName evidence="3">BTB domain-containing protein</fullName>
    </recommendedName>
</protein>
<proteinExistence type="predicted"/>
<sequence length="455" mass="49864">MAASGSGGGGGGHALPPELGAALRHMLAVDEDDYDCTIELVFPPVEFAVETTTVSCRASSVALKQHSEVFRRCIKGWTGGQAQTLRINCEGQQEAEAFQQLLAFVHRAERALPDDPLATQHLLAVARKHGAESCVAACLQLLLMQVDELQLSACLRLVLELDTGASGLGELLSVMFDDHNVKADTEATVLAAFALWADANINCEPEALVHRVWVAAVCSRIRFPEVPPDVLLNYWTSFKWLQAYDPNRDLLLCALATAADAQQRALWQSSMSAPPMDGDEADTFHAQQAKSLFLLWWTPRVPPSLPDSDIDTATFDFQLQIKRPDAPGNCASSEAVYWCGYWWRCEIRKNGDSLGICVRAACTDSLAACVTAASNRLLYRAKVDFSVALQVDGIEVSWDCTRDFAPARTSSFWGVRAIQDSSGQPVPWERFWASNSPFLRNGRAHLKLKLSVPPS</sequence>
<organism evidence="1 2">
    <name type="scientific">Chlorella ohadii</name>
    <dbReference type="NCBI Taxonomy" id="2649997"/>
    <lineage>
        <taxon>Eukaryota</taxon>
        <taxon>Viridiplantae</taxon>
        <taxon>Chlorophyta</taxon>
        <taxon>core chlorophytes</taxon>
        <taxon>Trebouxiophyceae</taxon>
        <taxon>Chlorellales</taxon>
        <taxon>Chlorellaceae</taxon>
        <taxon>Chlorella clade</taxon>
        <taxon>Chlorella</taxon>
    </lineage>
</organism>
<dbReference type="Gene3D" id="3.30.710.10">
    <property type="entry name" value="Potassium Channel Kv1.1, Chain A"/>
    <property type="match status" value="1"/>
</dbReference>
<accession>A0AAD5H318</accession>
<name>A0AAD5H318_9CHLO</name>
<gene>
    <name evidence="1" type="ORF">COHA_004272</name>
</gene>
<keyword evidence="2" id="KW-1185">Reference proteome</keyword>